<evidence type="ECO:0000313" key="1">
    <source>
        <dbReference type="EMBL" id="MFD2918861.1"/>
    </source>
</evidence>
<evidence type="ECO:0000313" key="2">
    <source>
        <dbReference type="Proteomes" id="UP001597511"/>
    </source>
</evidence>
<proteinExistence type="predicted"/>
<dbReference type="InterPro" id="IPR029033">
    <property type="entry name" value="His_PPase_superfam"/>
</dbReference>
<keyword evidence="2" id="KW-1185">Reference proteome</keyword>
<protein>
    <submittedName>
        <fullName evidence="1">SixA phosphatase family protein</fullName>
    </submittedName>
</protein>
<name>A0ABW6A3R3_9BACT</name>
<accession>A0ABW6A3R3</accession>
<comment type="caution">
    <text evidence="1">The sequence shown here is derived from an EMBL/GenBank/DDBJ whole genome shotgun (WGS) entry which is preliminary data.</text>
</comment>
<dbReference type="RefSeq" id="WP_386095459.1">
    <property type="nucleotide sequence ID" value="NZ_JBHUOZ010000001.1"/>
</dbReference>
<organism evidence="1 2">
    <name type="scientific">Terrimonas rubra</name>
    <dbReference type="NCBI Taxonomy" id="1035890"/>
    <lineage>
        <taxon>Bacteria</taxon>
        <taxon>Pseudomonadati</taxon>
        <taxon>Bacteroidota</taxon>
        <taxon>Chitinophagia</taxon>
        <taxon>Chitinophagales</taxon>
        <taxon>Chitinophagaceae</taxon>
        <taxon>Terrimonas</taxon>
    </lineage>
</organism>
<dbReference type="SMART" id="SM00855">
    <property type="entry name" value="PGAM"/>
    <property type="match status" value="1"/>
</dbReference>
<dbReference type="EMBL" id="JBHUOZ010000001">
    <property type="protein sequence ID" value="MFD2918861.1"/>
    <property type="molecule type" value="Genomic_DNA"/>
</dbReference>
<dbReference type="Proteomes" id="UP001597511">
    <property type="component" value="Unassembled WGS sequence"/>
</dbReference>
<dbReference type="PANTHER" id="PTHR47623">
    <property type="entry name" value="OS09G0287300 PROTEIN"/>
    <property type="match status" value="1"/>
</dbReference>
<dbReference type="PANTHER" id="PTHR47623:SF1">
    <property type="entry name" value="OS09G0287300 PROTEIN"/>
    <property type="match status" value="1"/>
</dbReference>
<sequence length="171" mass="19462">MKTNGQQPYKTLILVRHAKSDWGNLSLSDFDRPLNERGLRDAPRMARHLVEKGITIDAFIASPAKRAKKTAQIFAETYKREKDEIIYHTALYLAPPTVFFDVISNTDNRYNHIAVFSHNNGLTDFANLLTSTRIDELPTCGIFAVSVATDNWANFTHADKHFLFCDYPKSI</sequence>
<gene>
    <name evidence="1" type="ORF">ACFS6H_04000</name>
</gene>
<reference evidence="2" key="1">
    <citation type="journal article" date="2019" name="Int. J. Syst. Evol. Microbiol.">
        <title>The Global Catalogue of Microorganisms (GCM) 10K type strain sequencing project: providing services to taxonomists for standard genome sequencing and annotation.</title>
        <authorList>
            <consortium name="The Broad Institute Genomics Platform"/>
            <consortium name="The Broad Institute Genome Sequencing Center for Infectious Disease"/>
            <person name="Wu L."/>
            <person name="Ma J."/>
        </authorList>
    </citation>
    <scope>NUCLEOTIDE SEQUENCE [LARGE SCALE GENOMIC DNA]</scope>
    <source>
        <strain evidence="2">KCTC 23299</strain>
    </source>
</reference>
<dbReference type="Pfam" id="PF00300">
    <property type="entry name" value="His_Phos_1"/>
    <property type="match status" value="1"/>
</dbReference>
<dbReference type="CDD" id="cd07067">
    <property type="entry name" value="HP_PGM_like"/>
    <property type="match status" value="1"/>
</dbReference>
<dbReference type="InterPro" id="IPR013078">
    <property type="entry name" value="His_Pase_superF_clade-1"/>
</dbReference>
<dbReference type="Gene3D" id="3.40.50.1240">
    <property type="entry name" value="Phosphoglycerate mutase-like"/>
    <property type="match status" value="1"/>
</dbReference>
<dbReference type="SUPFAM" id="SSF53254">
    <property type="entry name" value="Phosphoglycerate mutase-like"/>
    <property type="match status" value="1"/>
</dbReference>